<dbReference type="SUPFAM" id="SSF54862">
    <property type="entry name" value="4Fe-4S ferredoxins"/>
    <property type="match status" value="1"/>
</dbReference>
<evidence type="ECO:0000256" key="1">
    <source>
        <dbReference type="ARBA" id="ARBA00007118"/>
    </source>
</evidence>
<reference evidence="7" key="1">
    <citation type="journal article" date="2021" name="PeerJ">
        <title>Extensive microbial diversity within the chicken gut microbiome revealed by metagenomics and culture.</title>
        <authorList>
            <person name="Gilroy R."/>
            <person name="Ravi A."/>
            <person name="Getino M."/>
            <person name="Pursley I."/>
            <person name="Horton D.L."/>
            <person name="Alikhan N.F."/>
            <person name="Baker D."/>
            <person name="Gharbi K."/>
            <person name="Hall N."/>
            <person name="Watson M."/>
            <person name="Adriaenssens E.M."/>
            <person name="Foster-Nyarko E."/>
            <person name="Jarju S."/>
            <person name="Secka A."/>
            <person name="Antonio M."/>
            <person name="Oren A."/>
            <person name="Chaudhuri R.R."/>
            <person name="La Ragione R."/>
            <person name="Hildebrand F."/>
            <person name="Pallen M.J."/>
        </authorList>
    </citation>
    <scope>NUCLEOTIDE SEQUENCE</scope>
    <source>
        <strain evidence="7">CHK186-16707</strain>
    </source>
</reference>
<feature type="domain" description="4Fe-4S ferredoxin-type" evidence="6">
    <location>
        <begin position="2"/>
        <end position="31"/>
    </location>
</feature>
<dbReference type="GO" id="GO:0051536">
    <property type="term" value="F:iron-sulfur cluster binding"/>
    <property type="evidence" value="ECO:0007669"/>
    <property type="project" value="UniProtKB-KW"/>
</dbReference>
<feature type="domain" description="4Fe-4S ferredoxin-type" evidence="6">
    <location>
        <begin position="34"/>
        <end position="63"/>
    </location>
</feature>
<dbReference type="GO" id="GO:0016491">
    <property type="term" value="F:oxidoreductase activity"/>
    <property type="evidence" value="ECO:0007669"/>
    <property type="project" value="UniProtKB-KW"/>
</dbReference>
<name>A0A9D2HE29_9BACT</name>
<dbReference type="Pfam" id="PF00881">
    <property type="entry name" value="Nitroreductase"/>
    <property type="match status" value="1"/>
</dbReference>
<evidence type="ECO:0000256" key="5">
    <source>
        <dbReference type="ARBA" id="ARBA00023014"/>
    </source>
</evidence>
<keyword evidence="2" id="KW-0479">Metal-binding</keyword>
<dbReference type="InterPro" id="IPR029479">
    <property type="entry name" value="Nitroreductase"/>
</dbReference>
<dbReference type="PROSITE" id="PS00198">
    <property type="entry name" value="4FE4S_FER_1"/>
    <property type="match status" value="1"/>
</dbReference>
<dbReference type="SUPFAM" id="SSF55469">
    <property type="entry name" value="FMN-dependent nitroreductase-like"/>
    <property type="match status" value="1"/>
</dbReference>
<comment type="caution">
    <text evidence="7">The sequence shown here is derived from an EMBL/GenBank/DDBJ whole genome shotgun (WGS) entry which is preliminary data.</text>
</comment>
<gene>
    <name evidence="7" type="ORF">H9962_06365</name>
</gene>
<accession>A0A9D2HE29</accession>
<dbReference type="CDD" id="cd02143">
    <property type="entry name" value="nitroreductase_FeS-like"/>
    <property type="match status" value="1"/>
</dbReference>
<evidence type="ECO:0000313" key="7">
    <source>
        <dbReference type="EMBL" id="HJA08794.1"/>
    </source>
</evidence>
<dbReference type="AlphaFoldDB" id="A0A9D2HE29"/>
<evidence type="ECO:0000256" key="3">
    <source>
        <dbReference type="ARBA" id="ARBA00023002"/>
    </source>
</evidence>
<dbReference type="InterPro" id="IPR017896">
    <property type="entry name" value="4Fe4S_Fe-S-bd"/>
</dbReference>
<dbReference type="GO" id="GO:0046872">
    <property type="term" value="F:metal ion binding"/>
    <property type="evidence" value="ECO:0007669"/>
    <property type="project" value="UniProtKB-KW"/>
</dbReference>
<dbReference type="Gene3D" id="3.30.70.20">
    <property type="match status" value="1"/>
</dbReference>
<keyword evidence="3" id="KW-0560">Oxidoreductase</keyword>
<dbReference type="Proteomes" id="UP000824225">
    <property type="component" value="Unassembled WGS sequence"/>
</dbReference>
<evidence type="ECO:0000256" key="4">
    <source>
        <dbReference type="ARBA" id="ARBA00023004"/>
    </source>
</evidence>
<dbReference type="Pfam" id="PF00037">
    <property type="entry name" value="Fer4"/>
    <property type="match status" value="1"/>
</dbReference>
<dbReference type="PANTHER" id="PTHR43673">
    <property type="entry name" value="NAD(P)H NITROREDUCTASE YDGI-RELATED"/>
    <property type="match status" value="1"/>
</dbReference>
<comment type="similarity">
    <text evidence="1">Belongs to the nitroreductase family.</text>
</comment>
<dbReference type="InterPro" id="IPR000415">
    <property type="entry name" value="Nitroreductase-like"/>
</dbReference>
<dbReference type="PANTHER" id="PTHR43673:SF10">
    <property type="entry name" value="NADH DEHYDROGENASE_NAD(P)H NITROREDUCTASE XCC3605-RELATED"/>
    <property type="match status" value="1"/>
</dbReference>
<evidence type="ECO:0000313" key="8">
    <source>
        <dbReference type="Proteomes" id="UP000824225"/>
    </source>
</evidence>
<keyword evidence="5" id="KW-0411">Iron-sulfur</keyword>
<reference evidence="7" key="2">
    <citation type="submission" date="2021-04" db="EMBL/GenBank/DDBJ databases">
        <authorList>
            <person name="Gilroy R."/>
        </authorList>
    </citation>
    <scope>NUCLEOTIDE SEQUENCE</scope>
    <source>
        <strain evidence="7">CHK186-16707</strain>
    </source>
</reference>
<protein>
    <submittedName>
        <fullName evidence="7">Nitroreductase family protein</fullName>
    </submittedName>
</protein>
<dbReference type="PROSITE" id="PS51379">
    <property type="entry name" value="4FE4S_FER_2"/>
    <property type="match status" value="2"/>
</dbReference>
<keyword evidence="4" id="KW-0408">Iron</keyword>
<dbReference type="InterPro" id="IPR017900">
    <property type="entry name" value="4Fe4S_Fe_S_CS"/>
</dbReference>
<proteinExistence type="inferred from homology"/>
<dbReference type="Gene3D" id="3.40.109.10">
    <property type="entry name" value="NADH Oxidase"/>
    <property type="match status" value="1"/>
</dbReference>
<organism evidence="7 8">
    <name type="scientific">Candidatus Mailhella merdigallinarum</name>
    <dbReference type="NCBI Taxonomy" id="2838658"/>
    <lineage>
        <taxon>Bacteria</taxon>
        <taxon>Pseudomonadati</taxon>
        <taxon>Thermodesulfobacteriota</taxon>
        <taxon>Desulfovibrionia</taxon>
        <taxon>Desulfovibrionales</taxon>
        <taxon>Desulfovibrionaceae</taxon>
        <taxon>Mailhella</taxon>
    </lineage>
</organism>
<evidence type="ECO:0000259" key="6">
    <source>
        <dbReference type="PROSITE" id="PS51379"/>
    </source>
</evidence>
<sequence>MPVIKIDATRCCGDALCVRVCPAACLRMRGDKAAPVPLSGNRCLGCGQCVAVCPKAAVSLDGRNPDELVQARNAVTPEDFSMLARTRRSIRVFRHAPVPHEALLAALDSARYAPTGKNRQDVEWIAVEGEDKLKAFVTLVIDAMRAIPGTERLVAAFEQGQDPILREAPCVVFAHASADYDLSAADCALAVGYFELALHSMGLGTCWAGYALGVARRSPEVRAFLGVPDGREAYGGVMVGYPALRYHRIPDRKPARLAWV</sequence>
<dbReference type="EMBL" id="DXAN01000022">
    <property type="protein sequence ID" value="HJA08794.1"/>
    <property type="molecule type" value="Genomic_DNA"/>
</dbReference>
<evidence type="ECO:0000256" key="2">
    <source>
        <dbReference type="ARBA" id="ARBA00022723"/>
    </source>
</evidence>